<dbReference type="OrthoDB" id="3891008at2759"/>
<proteinExistence type="predicted"/>
<dbReference type="AlphaFoldDB" id="A0A2D3VDT2"/>
<sequence length="357" mass="37849">MAAHTPDSERRTSSEYSGVPSTPRRNLNGNGIGNPFASSNGHSRPSSNTPYVPSYMSHIPSRSQASNLSINVPKSPASSQQSAVELPANEVSIGAPRGQLLLLAAGTLHQSLLSYIELLVTRQPFSGIILVGSHDEEAALKALKMNCFALIGRLSKEMSVSVYFQDQWTLGDMEATLQQITKTGEGIQGVICCPDTLPEETDSRGVLAMSGGLLQQAITRRVTFVESAIQVHKNHLMDRPKANSGNSSRAPRGPFFLVAGPPALSAASQIAKAASDHLLAMFNAALQAFGVTVAYAEDILIPDSVKVGEASDATSGPILQPAEVDATGQDQPQDTDYMVPESPTKLWALWSGAGNIE</sequence>
<reference evidence="2 3" key="1">
    <citation type="submission" date="2016-03" db="EMBL/GenBank/DDBJ databases">
        <authorList>
            <person name="Ploux O."/>
        </authorList>
    </citation>
    <scope>NUCLEOTIDE SEQUENCE [LARGE SCALE GENOMIC DNA]</scope>
    <source>
        <strain evidence="2 3">URUG2</strain>
    </source>
</reference>
<dbReference type="RefSeq" id="XP_023631983.1">
    <property type="nucleotide sequence ID" value="XM_023776215.1"/>
</dbReference>
<feature type="region of interest" description="Disordered" evidence="1">
    <location>
        <begin position="1"/>
        <end position="58"/>
    </location>
</feature>
<dbReference type="EMBL" id="FJUY01000026">
    <property type="protein sequence ID" value="CZT25260.1"/>
    <property type="molecule type" value="Genomic_DNA"/>
</dbReference>
<evidence type="ECO:0000256" key="1">
    <source>
        <dbReference type="SAM" id="MobiDB-lite"/>
    </source>
</evidence>
<keyword evidence="3" id="KW-1185">Reference proteome</keyword>
<feature type="compositionally biased region" description="Polar residues" evidence="1">
    <location>
        <begin position="14"/>
        <end position="29"/>
    </location>
</feature>
<dbReference type="Proteomes" id="UP000225277">
    <property type="component" value="Unassembled WGS sequence"/>
</dbReference>
<dbReference type="GeneID" id="35606023"/>
<feature type="region of interest" description="Disordered" evidence="1">
    <location>
        <begin position="311"/>
        <end position="335"/>
    </location>
</feature>
<name>A0A2D3VDT2_9PEZI</name>
<evidence type="ECO:0000313" key="3">
    <source>
        <dbReference type="Proteomes" id="UP000225277"/>
    </source>
</evidence>
<feature type="compositionally biased region" description="Basic and acidic residues" evidence="1">
    <location>
        <begin position="1"/>
        <end position="13"/>
    </location>
</feature>
<accession>A0A2D3VDT2</accession>
<organism evidence="2 3">
    <name type="scientific">Ramularia collo-cygni</name>
    <dbReference type="NCBI Taxonomy" id="112498"/>
    <lineage>
        <taxon>Eukaryota</taxon>
        <taxon>Fungi</taxon>
        <taxon>Dikarya</taxon>
        <taxon>Ascomycota</taxon>
        <taxon>Pezizomycotina</taxon>
        <taxon>Dothideomycetes</taxon>
        <taxon>Dothideomycetidae</taxon>
        <taxon>Mycosphaerellales</taxon>
        <taxon>Mycosphaerellaceae</taxon>
        <taxon>Ramularia</taxon>
    </lineage>
</organism>
<protein>
    <submittedName>
        <fullName evidence="2">Uncharacterized protein</fullName>
    </submittedName>
</protein>
<feature type="compositionally biased region" description="Polar residues" evidence="1">
    <location>
        <begin position="36"/>
        <end position="51"/>
    </location>
</feature>
<evidence type="ECO:0000313" key="2">
    <source>
        <dbReference type="EMBL" id="CZT25260.1"/>
    </source>
</evidence>
<gene>
    <name evidence="2" type="ORF">RCC_10989</name>
</gene>